<accession>A0A0C3NIJ8</accession>
<keyword evidence="4" id="KW-1185">Reference proteome</keyword>
<dbReference type="Proteomes" id="UP000031937">
    <property type="component" value="Unassembled WGS sequence"/>
</dbReference>
<proteinExistence type="predicted"/>
<dbReference type="EMBL" id="JPIU01000037">
    <property type="protein sequence ID" value="KIO45987.1"/>
    <property type="molecule type" value="Genomic_DNA"/>
</dbReference>
<sequence length="135" mass="15398">MKKIITKRGFMLFIFIIGLNISVFAQLKTVTGQVKDDFGPLPGVSVQIKGTARGVITDKKGKYNIQVLENDILVFSYTGYTPQEVRVAGKSIINVIMHEEIEQLLAYHPTLSLEKKTFYIKKEENEWLPKEYNCV</sequence>
<dbReference type="Gene3D" id="2.60.40.1120">
    <property type="entry name" value="Carboxypeptidase-like, regulatory domain"/>
    <property type="match status" value="1"/>
</dbReference>
<evidence type="ECO:0008006" key="5">
    <source>
        <dbReference type="Google" id="ProtNLM"/>
    </source>
</evidence>
<protein>
    <recommendedName>
        <fullName evidence="5">Carboxypeptidase-like regulatory domain-containing protein</fullName>
    </recommendedName>
</protein>
<evidence type="ECO:0000313" key="3">
    <source>
        <dbReference type="Proteomes" id="UP000031937"/>
    </source>
</evidence>
<evidence type="ECO:0000313" key="1">
    <source>
        <dbReference type="EMBL" id="KIO43823.1"/>
    </source>
</evidence>
<dbReference type="EMBL" id="JPIT01000031">
    <property type="protein sequence ID" value="KIO43823.1"/>
    <property type="molecule type" value="Genomic_DNA"/>
</dbReference>
<dbReference type="InterPro" id="IPR008969">
    <property type="entry name" value="CarboxyPept-like_regulatory"/>
</dbReference>
<dbReference type="SUPFAM" id="SSF49464">
    <property type="entry name" value="Carboxypeptidase regulatory domain-like"/>
    <property type="match status" value="1"/>
</dbReference>
<name>A0A0C3NIJ8_9PORP</name>
<dbReference type="Pfam" id="PF13715">
    <property type="entry name" value="CarbopepD_reg_2"/>
    <property type="match status" value="1"/>
</dbReference>
<organism evidence="2 4">
    <name type="scientific">Sanguibacteroides justesenii</name>
    <dbReference type="NCBI Taxonomy" id="1547597"/>
    <lineage>
        <taxon>Bacteria</taxon>
        <taxon>Pseudomonadati</taxon>
        <taxon>Bacteroidota</taxon>
        <taxon>Bacteroidia</taxon>
        <taxon>Bacteroidales</taxon>
        <taxon>Porphyromonadaceae</taxon>
        <taxon>Sanguibacteroides</taxon>
    </lineage>
</organism>
<gene>
    <name evidence="2" type="ORF">BA92_05970</name>
    <name evidence="1" type="ORF">IE90_12025</name>
</gene>
<dbReference type="AlphaFoldDB" id="A0A0C3NIJ8"/>
<dbReference type="OrthoDB" id="9805121at2"/>
<reference evidence="1 3" key="2">
    <citation type="submission" date="2014-07" db="EMBL/GenBank/DDBJ databases">
        <title>Porphyromonadaceae bacterium OUH 334697 = ATCC BAA-2682 = DSM 28341 draft genome.</title>
        <authorList>
            <person name="Sydenham T.V."/>
            <person name="Hasman H."/>
            <person name="Justesen U.S."/>
        </authorList>
    </citation>
    <scope>NUCLEOTIDE SEQUENCE [LARGE SCALE GENOMIC DNA]</scope>
    <source>
        <strain evidence="1 3">OUH 334697</strain>
    </source>
</reference>
<dbReference type="RefSeq" id="WP_041503998.1">
    <property type="nucleotide sequence ID" value="NZ_JPIT01000031.1"/>
</dbReference>
<evidence type="ECO:0000313" key="4">
    <source>
        <dbReference type="Proteomes" id="UP000031980"/>
    </source>
</evidence>
<reference evidence="2 4" key="1">
    <citation type="submission" date="2014-07" db="EMBL/GenBank/DDBJ databases">
        <title>Porphyromonadaceae bacterium OUH 308042 = ATCC BAA-2681 = DSM 28342 draft genome.</title>
        <authorList>
            <person name="Sydenham T.V."/>
            <person name="Hasman H."/>
            <person name="Justensen U.S."/>
        </authorList>
    </citation>
    <scope>NUCLEOTIDE SEQUENCE [LARGE SCALE GENOMIC DNA]</scope>
    <source>
        <strain evidence="2 4">OUH 308042</strain>
    </source>
</reference>
<comment type="caution">
    <text evidence="2">The sequence shown here is derived from an EMBL/GenBank/DDBJ whole genome shotgun (WGS) entry which is preliminary data.</text>
</comment>
<evidence type="ECO:0000313" key="2">
    <source>
        <dbReference type="EMBL" id="KIO45987.1"/>
    </source>
</evidence>
<dbReference type="Proteomes" id="UP000031980">
    <property type="component" value="Unassembled WGS sequence"/>
</dbReference>